<name>A0A438MIG5_9ACTN</name>
<organism evidence="1 2">
    <name type="scientific">Nonomuraea polychroma</name>
    <dbReference type="NCBI Taxonomy" id="46176"/>
    <lineage>
        <taxon>Bacteria</taxon>
        <taxon>Bacillati</taxon>
        <taxon>Actinomycetota</taxon>
        <taxon>Actinomycetes</taxon>
        <taxon>Streptosporangiales</taxon>
        <taxon>Streptosporangiaceae</taxon>
        <taxon>Nonomuraea</taxon>
    </lineage>
</organism>
<evidence type="ECO:0000313" key="2">
    <source>
        <dbReference type="Proteomes" id="UP000284824"/>
    </source>
</evidence>
<gene>
    <name evidence="1" type="ORF">EDD27_8252</name>
</gene>
<dbReference type="AlphaFoldDB" id="A0A438MIG5"/>
<dbReference type="EMBL" id="SAUN01000001">
    <property type="protein sequence ID" value="RVX45453.1"/>
    <property type="molecule type" value="Genomic_DNA"/>
</dbReference>
<dbReference type="RefSeq" id="WP_127937067.1">
    <property type="nucleotide sequence ID" value="NZ_SAUN01000001.1"/>
</dbReference>
<evidence type="ECO:0000313" key="1">
    <source>
        <dbReference type="EMBL" id="RVX45453.1"/>
    </source>
</evidence>
<reference evidence="1 2" key="1">
    <citation type="submission" date="2019-01" db="EMBL/GenBank/DDBJ databases">
        <title>Sequencing the genomes of 1000 actinobacteria strains.</title>
        <authorList>
            <person name="Klenk H.-P."/>
        </authorList>
    </citation>
    <scope>NUCLEOTIDE SEQUENCE [LARGE SCALE GENOMIC DNA]</scope>
    <source>
        <strain evidence="1 2">DSM 43925</strain>
    </source>
</reference>
<dbReference type="OrthoDB" id="3483655at2"/>
<keyword evidence="2" id="KW-1185">Reference proteome</keyword>
<proteinExistence type="predicted"/>
<comment type="caution">
    <text evidence="1">The sequence shown here is derived from an EMBL/GenBank/DDBJ whole genome shotgun (WGS) entry which is preliminary data.</text>
</comment>
<sequence>MSESIASVSFHLGSDVRMKCMVYPQSGPILSLDICGANVAISPAGREQITDDVLATVREFASQAQRFLSECERVHSLQLDQANETAA</sequence>
<accession>A0A438MIG5</accession>
<dbReference type="Proteomes" id="UP000284824">
    <property type="component" value="Unassembled WGS sequence"/>
</dbReference>
<protein>
    <submittedName>
        <fullName evidence="1">Uncharacterized protein</fullName>
    </submittedName>
</protein>